<evidence type="ECO:0000256" key="1">
    <source>
        <dbReference type="SAM" id="MobiDB-lite"/>
    </source>
</evidence>
<protein>
    <submittedName>
        <fullName evidence="2">Uncharacterized protein</fullName>
    </submittedName>
</protein>
<proteinExistence type="predicted"/>
<organism evidence="2">
    <name type="scientific">Brassica cretica</name>
    <name type="common">Mustard</name>
    <dbReference type="NCBI Taxonomy" id="69181"/>
    <lineage>
        <taxon>Eukaryota</taxon>
        <taxon>Viridiplantae</taxon>
        <taxon>Streptophyta</taxon>
        <taxon>Embryophyta</taxon>
        <taxon>Tracheophyta</taxon>
        <taxon>Spermatophyta</taxon>
        <taxon>Magnoliopsida</taxon>
        <taxon>eudicotyledons</taxon>
        <taxon>Gunneridae</taxon>
        <taxon>Pentapetalae</taxon>
        <taxon>rosids</taxon>
        <taxon>malvids</taxon>
        <taxon>Brassicales</taxon>
        <taxon>Brassicaceae</taxon>
        <taxon>Brassiceae</taxon>
        <taxon>Brassica</taxon>
    </lineage>
</organism>
<dbReference type="AlphaFoldDB" id="A0A8S9I0J2"/>
<evidence type="ECO:0000313" key="2">
    <source>
        <dbReference type="EMBL" id="KAF2562106.1"/>
    </source>
</evidence>
<dbReference type="EMBL" id="QGKY02001250">
    <property type="protein sequence ID" value="KAF2562106.1"/>
    <property type="molecule type" value="Genomic_DNA"/>
</dbReference>
<comment type="caution">
    <text evidence="2">The sequence shown here is derived from an EMBL/GenBank/DDBJ whole genome shotgun (WGS) entry which is preliminary data.</text>
</comment>
<feature type="region of interest" description="Disordered" evidence="1">
    <location>
        <begin position="36"/>
        <end position="76"/>
    </location>
</feature>
<sequence length="76" mass="8458">MEETAKGTGGWLWTVLGRFWAKRCKGQVAPFRPIPYREKERPSAKGLAVRDKTGEDGYKAEGKRKGEGGGARRPHT</sequence>
<feature type="compositionally biased region" description="Basic and acidic residues" evidence="1">
    <location>
        <begin position="36"/>
        <end position="67"/>
    </location>
</feature>
<accession>A0A8S9I0J2</accession>
<name>A0A8S9I0J2_BRACR</name>
<reference evidence="2" key="1">
    <citation type="submission" date="2019-12" db="EMBL/GenBank/DDBJ databases">
        <title>Genome sequencing and annotation of Brassica cretica.</title>
        <authorList>
            <person name="Studholme D.J."/>
            <person name="Sarris P.F."/>
        </authorList>
    </citation>
    <scope>NUCLEOTIDE SEQUENCE</scope>
    <source>
        <strain evidence="2">PFS-102/07</strain>
        <tissue evidence="2">Leaf</tissue>
    </source>
</reference>
<gene>
    <name evidence="2" type="ORF">F2Q70_00016103</name>
</gene>